<organism evidence="3 4">
    <name type="scientific">Trichophyton interdigitale (strain MR816)</name>
    <dbReference type="NCBI Taxonomy" id="1215338"/>
    <lineage>
        <taxon>Eukaryota</taxon>
        <taxon>Fungi</taxon>
        <taxon>Dikarya</taxon>
        <taxon>Ascomycota</taxon>
        <taxon>Pezizomycotina</taxon>
        <taxon>Eurotiomycetes</taxon>
        <taxon>Eurotiomycetidae</taxon>
        <taxon>Onygenales</taxon>
        <taxon>Arthrodermataceae</taxon>
        <taxon>Trichophyton</taxon>
    </lineage>
</organism>
<evidence type="ECO:0000256" key="1">
    <source>
        <dbReference type="ARBA" id="ARBA00022676"/>
    </source>
</evidence>
<dbReference type="GO" id="GO:0005992">
    <property type="term" value="P:trehalose biosynthetic process"/>
    <property type="evidence" value="ECO:0007669"/>
    <property type="project" value="InterPro"/>
</dbReference>
<dbReference type="InterPro" id="IPR001830">
    <property type="entry name" value="Glyco_trans_20"/>
</dbReference>
<dbReference type="GO" id="GO:0005829">
    <property type="term" value="C:cytosol"/>
    <property type="evidence" value="ECO:0007669"/>
    <property type="project" value="TreeGrafter"/>
</dbReference>
<dbReference type="Proteomes" id="UP000024533">
    <property type="component" value="Unassembled WGS sequence"/>
</dbReference>
<dbReference type="PANTHER" id="PTHR10788:SF75">
    <property type="entry name" value="SYNTHASE SUBUNIT OF TREHALOSE-6-PHOSPHATE SYNTHASE_PHOSPHATASE COMPLEX (EUROFUNG)"/>
    <property type="match status" value="1"/>
</dbReference>
<evidence type="ECO:0000313" key="4">
    <source>
        <dbReference type="Proteomes" id="UP000024533"/>
    </source>
</evidence>
<dbReference type="FunFam" id="3.40.50.2000:FF:000010">
    <property type="entry name" value="Alpha,alpha-trehalose-phosphate synthase"/>
    <property type="match status" value="1"/>
</dbReference>
<dbReference type="Pfam" id="PF00982">
    <property type="entry name" value="Glyco_transf_20"/>
    <property type="match status" value="1"/>
</dbReference>
<comment type="caution">
    <text evidence="3">The sequence shown here is derived from an EMBL/GenBank/DDBJ whole genome shotgun (WGS) entry which is preliminary data.</text>
</comment>
<dbReference type="OMA" id="HFSHTPW"/>
<dbReference type="PANTHER" id="PTHR10788">
    <property type="entry name" value="TREHALOSE-6-PHOSPHATE SYNTHASE"/>
    <property type="match status" value="1"/>
</dbReference>
<reference evidence="3 4" key="1">
    <citation type="submission" date="2014-02" db="EMBL/GenBank/DDBJ databases">
        <title>The Genome Sequence of Trichophyton interdigitale MR816.</title>
        <authorList>
            <consortium name="The Broad Institute Genomics Platform"/>
            <person name="Cuomo C.A."/>
            <person name="White T.C."/>
            <person name="Graser Y."/>
            <person name="Martinez-Rossi N."/>
            <person name="Heitman J."/>
            <person name="Young S.K."/>
            <person name="Zeng Q."/>
            <person name="Gargeya S."/>
            <person name="Abouelleil A."/>
            <person name="Alvarado L."/>
            <person name="Chapman S.B."/>
            <person name="Gainer-Dewar J."/>
            <person name="Goldberg J."/>
            <person name="Griggs A."/>
            <person name="Gujja S."/>
            <person name="Hansen M."/>
            <person name="Howarth C."/>
            <person name="Imamovic A."/>
            <person name="Larimer J."/>
            <person name="Martinez D."/>
            <person name="Murphy C."/>
            <person name="Pearson M.D."/>
            <person name="Persinoti G."/>
            <person name="Poon T."/>
            <person name="Priest M."/>
            <person name="Roberts A.D."/>
            <person name="Saif S."/>
            <person name="Shea T.D."/>
            <person name="Sykes S.N."/>
            <person name="Wortman J."/>
            <person name="Nusbaum C."/>
            <person name="Birren B."/>
        </authorList>
    </citation>
    <scope>NUCLEOTIDE SEQUENCE [LARGE SCALE GENOMIC DNA]</scope>
    <source>
        <strain evidence="3 4">MR816</strain>
    </source>
</reference>
<dbReference type="EMBL" id="AOKY01000799">
    <property type="protein sequence ID" value="KDB20420.1"/>
    <property type="molecule type" value="Genomic_DNA"/>
</dbReference>
<dbReference type="GO" id="GO:0034605">
    <property type="term" value="P:cellular response to heat"/>
    <property type="evidence" value="ECO:0007669"/>
    <property type="project" value="TreeGrafter"/>
</dbReference>
<accession>A0A059IXS9</accession>
<keyword evidence="1" id="KW-0328">Glycosyltransferase</keyword>
<keyword evidence="4" id="KW-1185">Reference proteome</keyword>
<dbReference type="GO" id="GO:0005946">
    <property type="term" value="C:alpha,alpha-trehalose-phosphate synthase complex (UDP-forming)"/>
    <property type="evidence" value="ECO:0007669"/>
    <property type="project" value="TreeGrafter"/>
</dbReference>
<evidence type="ECO:0000256" key="2">
    <source>
        <dbReference type="ARBA" id="ARBA00022679"/>
    </source>
</evidence>
<evidence type="ECO:0000313" key="3">
    <source>
        <dbReference type="EMBL" id="KDB20420.1"/>
    </source>
</evidence>
<dbReference type="SUPFAM" id="SSF53756">
    <property type="entry name" value="UDP-Glycosyltransferase/glycogen phosphorylase"/>
    <property type="match status" value="1"/>
</dbReference>
<dbReference type="AlphaFoldDB" id="A0A059IXS9"/>
<keyword evidence="2" id="KW-0808">Transferase</keyword>
<protein>
    <submittedName>
        <fullName evidence="3">Alpha,alpha-trehalose-phosphate synthase (UDP-forming)</fullName>
    </submittedName>
</protein>
<dbReference type="GO" id="GO:0004805">
    <property type="term" value="F:trehalose-phosphatase activity"/>
    <property type="evidence" value="ECO:0007669"/>
    <property type="project" value="TreeGrafter"/>
</dbReference>
<dbReference type="OrthoDB" id="755951at2759"/>
<name>A0A059IXS9_TRIIM</name>
<sequence length="477" mass="53679">MTETKAQGGKKPQLLVVSNRLPLSLKRTDDGKYESSKSSGGLVTSLSGISESIGFQWFGWTGLEISEDEQQEVQKLLAKQDAVPIFLNKELADNHYNGFSNSILWPVLHYQPGTQHFDEKWWHAYQEVNQIFAKAVAEATSDGDLVWVHDYHLMLLPGILRKELAKQGKHSVKIGFSLHTPFPAAEVYRALPTNHELLEGVLDSDLIGFHTNDYAGHFAEACSQILGASKDGLTLRYKDRTIQVGKFIVGIDPTRFLEAVESEPVQKRIGELEYKYKDIKRIVGVDRLDYIKGLPEKLRGFQEFLRTHPEWVGKIVLIQIAVPSREDVQEYQELEAELYRLVGMVNGEFGKPDYAPVIFIHQSIPFEELAALYAASDICLLSSTRDGMNLVALEYIACQKERNGVLAVSEFAGVSSYLEGGVKFNPFNSSEIARVIYDAVEMDTDQRKKEHARLLDFIKTHTSTHWGQGFVEKLSAA</sequence>
<dbReference type="GO" id="GO:0003825">
    <property type="term" value="F:alpha,alpha-trehalose-phosphate synthase (UDP-forming) activity"/>
    <property type="evidence" value="ECO:0007669"/>
    <property type="project" value="TreeGrafter"/>
</dbReference>
<dbReference type="STRING" id="1215338.A0A059IXS9"/>
<dbReference type="HOGENOM" id="CLU_002351_7_2_1"/>
<dbReference type="Gene3D" id="3.40.50.2000">
    <property type="entry name" value="Glycogen Phosphorylase B"/>
    <property type="match status" value="2"/>
</dbReference>
<proteinExistence type="predicted"/>
<dbReference type="CDD" id="cd03788">
    <property type="entry name" value="GT20_TPS"/>
    <property type="match status" value="1"/>
</dbReference>
<gene>
    <name evidence="3" type="ORF">H109_07616</name>
</gene>